<sequence length="144" mass="15508">MPPHGTNGLPVLAASYGSRAPGLEDLFTPNWPWPREPWETASDLWTCVRWITYGTTFGADVAALLRDITGNPFRPVGFDPAWCTDTVRALARGIDEAGTFEALPILADALQDAGCEDRGILDHCRAGGPHVPGCWVVDLAPGRP</sequence>
<dbReference type="EMBL" id="LR593886">
    <property type="protein sequence ID" value="VTS00575.1"/>
    <property type="molecule type" value="Genomic_DNA"/>
</dbReference>
<reference evidence="1 2" key="1">
    <citation type="submission" date="2019-05" db="EMBL/GenBank/DDBJ databases">
        <authorList>
            <consortium name="Science for Life Laboratories"/>
        </authorList>
    </citation>
    <scope>NUCLEOTIDE SEQUENCE [LARGE SCALE GENOMIC DNA]</scope>
    <source>
        <strain evidence="1">Soil9</strain>
    </source>
</reference>
<evidence type="ECO:0000313" key="1">
    <source>
        <dbReference type="EMBL" id="VTS00575.1"/>
    </source>
</evidence>
<dbReference type="RefSeq" id="WP_232069888.1">
    <property type="nucleotide sequence ID" value="NZ_LR593886.1"/>
</dbReference>
<protein>
    <submittedName>
        <fullName evidence="1">Uncharacterized protein</fullName>
    </submittedName>
</protein>
<proteinExistence type="predicted"/>
<organism evidence="1 2">
    <name type="scientific">Gemmata massiliana</name>
    <dbReference type="NCBI Taxonomy" id="1210884"/>
    <lineage>
        <taxon>Bacteria</taxon>
        <taxon>Pseudomonadati</taxon>
        <taxon>Planctomycetota</taxon>
        <taxon>Planctomycetia</taxon>
        <taxon>Gemmatales</taxon>
        <taxon>Gemmataceae</taxon>
        <taxon>Gemmata</taxon>
    </lineage>
</organism>
<dbReference type="AlphaFoldDB" id="A0A6P2DJH6"/>
<dbReference type="KEGG" id="gms:SOIL9_81380"/>
<keyword evidence="2" id="KW-1185">Reference proteome</keyword>
<evidence type="ECO:0000313" key="2">
    <source>
        <dbReference type="Proteomes" id="UP000464178"/>
    </source>
</evidence>
<accession>A0A6P2DJH6</accession>
<dbReference type="Proteomes" id="UP000464178">
    <property type="component" value="Chromosome"/>
</dbReference>
<gene>
    <name evidence="1" type="ORF">SOIL9_81380</name>
</gene>
<name>A0A6P2DJH6_9BACT</name>